<reference evidence="1" key="2">
    <citation type="journal article" date="2015" name="Fish Shellfish Immunol.">
        <title>Early steps in the European eel (Anguilla anguilla)-Vibrio vulnificus interaction in the gills: Role of the RtxA13 toxin.</title>
        <authorList>
            <person name="Callol A."/>
            <person name="Pajuelo D."/>
            <person name="Ebbesson L."/>
            <person name="Teles M."/>
            <person name="MacKenzie S."/>
            <person name="Amaro C."/>
        </authorList>
    </citation>
    <scope>NUCLEOTIDE SEQUENCE</scope>
</reference>
<reference evidence="1" key="1">
    <citation type="submission" date="2014-11" db="EMBL/GenBank/DDBJ databases">
        <authorList>
            <person name="Amaro Gonzalez C."/>
        </authorList>
    </citation>
    <scope>NUCLEOTIDE SEQUENCE</scope>
</reference>
<protein>
    <submittedName>
        <fullName evidence="1">Uncharacterized protein</fullName>
    </submittedName>
</protein>
<sequence>MLLVCFVISRTSFYYTPQSFTLLHLNTFCSGYSDTRRKGTIFIIRNNKFAILLSSLLLLPHNNNNNNNNYI</sequence>
<dbReference type="AlphaFoldDB" id="A0A0E9X3H6"/>
<accession>A0A0E9X3H6</accession>
<name>A0A0E9X3H6_ANGAN</name>
<dbReference type="EMBL" id="GBXM01011433">
    <property type="protein sequence ID" value="JAH97144.1"/>
    <property type="molecule type" value="Transcribed_RNA"/>
</dbReference>
<proteinExistence type="predicted"/>
<organism evidence="1">
    <name type="scientific">Anguilla anguilla</name>
    <name type="common">European freshwater eel</name>
    <name type="synonym">Muraena anguilla</name>
    <dbReference type="NCBI Taxonomy" id="7936"/>
    <lineage>
        <taxon>Eukaryota</taxon>
        <taxon>Metazoa</taxon>
        <taxon>Chordata</taxon>
        <taxon>Craniata</taxon>
        <taxon>Vertebrata</taxon>
        <taxon>Euteleostomi</taxon>
        <taxon>Actinopterygii</taxon>
        <taxon>Neopterygii</taxon>
        <taxon>Teleostei</taxon>
        <taxon>Anguilliformes</taxon>
        <taxon>Anguillidae</taxon>
        <taxon>Anguilla</taxon>
    </lineage>
</organism>
<evidence type="ECO:0000313" key="1">
    <source>
        <dbReference type="EMBL" id="JAH97144.1"/>
    </source>
</evidence>